<dbReference type="AlphaFoldDB" id="A0A7C1JD89"/>
<dbReference type="InterPro" id="IPR036390">
    <property type="entry name" value="WH_DNA-bd_sf"/>
</dbReference>
<proteinExistence type="inferred from homology"/>
<feature type="domain" description="Smf/DprA SLOG" evidence="2">
    <location>
        <begin position="79"/>
        <end position="287"/>
    </location>
</feature>
<name>A0A7C1JD89_9CHLR</name>
<dbReference type="InterPro" id="IPR003488">
    <property type="entry name" value="DprA"/>
</dbReference>
<dbReference type="NCBIfam" id="TIGR00732">
    <property type="entry name" value="dprA"/>
    <property type="match status" value="1"/>
</dbReference>
<dbReference type="SUPFAM" id="SSF46785">
    <property type="entry name" value="Winged helix' DNA-binding domain"/>
    <property type="match status" value="1"/>
</dbReference>
<dbReference type="InterPro" id="IPR036388">
    <property type="entry name" value="WH-like_DNA-bd_sf"/>
</dbReference>
<dbReference type="PANTHER" id="PTHR43022:SF1">
    <property type="entry name" value="PROTEIN SMF"/>
    <property type="match status" value="1"/>
</dbReference>
<dbReference type="InterPro" id="IPR057666">
    <property type="entry name" value="DrpA_SLOG"/>
</dbReference>
<comment type="similarity">
    <text evidence="1">Belongs to the DprA/Smf family.</text>
</comment>
<reference evidence="4" key="1">
    <citation type="journal article" date="2020" name="mSystems">
        <title>Genome- and Community-Level Interaction Insights into Carbon Utilization and Element Cycling Functions of Hydrothermarchaeota in Hydrothermal Sediment.</title>
        <authorList>
            <person name="Zhou Z."/>
            <person name="Liu Y."/>
            <person name="Xu W."/>
            <person name="Pan J."/>
            <person name="Luo Z.H."/>
            <person name="Li M."/>
        </authorList>
    </citation>
    <scope>NUCLEOTIDE SEQUENCE [LARGE SCALE GENOMIC DNA]</scope>
    <source>
        <strain evidence="4">SpSt-289</strain>
    </source>
</reference>
<evidence type="ECO:0000259" key="2">
    <source>
        <dbReference type="Pfam" id="PF02481"/>
    </source>
</evidence>
<evidence type="ECO:0000256" key="1">
    <source>
        <dbReference type="ARBA" id="ARBA00006525"/>
    </source>
</evidence>
<sequence length="360" mass="38474">MTDNRGYWIAFSRVSGIGPVRLAALLDVCGGIEAAWRASIQQMQAARLDRRTIELFLEARRTLDPAVELQRTLDAGVEVLTWDDPAYPEPLRTIESSPPVLYVRGRLVSQDEWAVAIVGTRHASAYGREVARVLSGELARAGVTVISGLALGIDTVAHRAALDAGGRTIAVLGSGVDQIYPPQNRGLAQAIAGQGALVSEYAVGVRPDASNFPPRNRIISGLSRGVIIVEAGERSGALITARFAAEQGRELFAVPGNILSPGSVGCNLLIQQGATPLLSVDDVLEQLNLSRVVERHALRESMPGDPGEAALLQHLSHEPIHIDELVRKTGLNTSQVSSLLALMELKGMVHQSGTLCYVRA</sequence>
<dbReference type="Gene3D" id="1.10.10.10">
    <property type="entry name" value="Winged helix-like DNA-binding domain superfamily/Winged helix DNA-binding domain"/>
    <property type="match status" value="1"/>
</dbReference>
<organism evidence="4">
    <name type="scientific">Caldilinea aerophila</name>
    <dbReference type="NCBI Taxonomy" id="133453"/>
    <lineage>
        <taxon>Bacteria</taxon>
        <taxon>Bacillati</taxon>
        <taxon>Chloroflexota</taxon>
        <taxon>Caldilineae</taxon>
        <taxon>Caldilineales</taxon>
        <taxon>Caldilineaceae</taxon>
        <taxon>Caldilinea</taxon>
    </lineage>
</organism>
<dbReference type="InterPro" id="IPR041614">
    <property type="entry name" value="DprA_WH"/>
</dbReference>
<evidence type="ECO:0000313" key="4">
    <source>
        <dbReference type="EMBL" id="HDX31824.1"/>
    </source>
</evidence>
<protein>
    <submittedName>
        <fullName evidence="4">DNA-protecting protein DprA</fullName>
    </submittedName>
</protein>
<dbReference type="PANTHER" id="PTHR43022">
    <property type="entry name" value="PROTEIN SMF"/>
    <property type="match status" value="1"/>
</dbReference>
<dbReference type="Gene3D" id="3.40.50.450">
    <property type="match status" value="1"/>
</dbReference>
<dbReference type="Pfam" id="PF02481">
    <property type="entry name" value="DNA_processg_A"/>
    <property type="match status" value="1"/>
</dbReference>
<dbReference type="GO" id="GO:0009294">
    <property type="term" value="P:DNA-mediated transformation"/>
    <property type="evidence" value="ECO:0007669"/>
    <property type="project" value="InterPro"/>
</dbReference>
<dbReference type="SUPFAM" id="SSF102405">
    <property type="entry name" value="MCP/YpsA-like"/>
    <property type="match status" value="1"/>
</dbReference>
<accession>A0A7C1JD89</accession>
<gene>
    <name evidence="4" type="primary">dprA</name>
    <name evidence="4" type="ORF">ENQ20_10090</name>
</gene>
<feature type="domain" description="DprA winged helix" evidence="3">
    <location>
        <begin position="302"/>
        <end position="351"/>
    </location>
</feature>
<dbReference type="Pfam" id="PF17782">
    <property type="entry name" value="WHD_DprA"/>
    <property type="match status" value="1"/>
</dbReference>
<evidence type="ECO:0000259" key="3">
    <source>
        <dbReference type="Pfam" id="PF17782"/>
    </source>
</evidence>
<dbReference type="EMBL" id="DSMG01000100">
    <property type="protein sequence ID" value="HDX31824.1"/>
    <property type="molecule type" value="Genomic_DNA"/>
</dbReference>
<comment type="caution">
    <text evidence="4">The sequence shown here is derived from an EMBL/GenBank/DDBJ whole genome shotgun (WGS) entry which is preliminary data.</text>
</comment>